<dbReference type="PANTHER" id="PTHR10724">
    <property type="entry name" value="30S RIBOSOMAL PROTEIN S1"/>
    <property type="match status" value="1"/>
</dbReference>
<dbReference type="InterPro" id="IPR050437">
    <property type="entry name" value="Ribos_protein_bS1-like"/>
</dbReference>
<dbReference type="PROSITE" id="PS50126">
    <property type="entry name" value="S1"/>
    <property type="match status" value="2"/>
</dbReference>
<dbReference type="InterPro" id="IPR003029">
    <property type="entry name" value="S1_domain"/>
</dbReference>
<dbReference type="SMART" id="SM00316">
    <property type="entry name" value="S1"/>
    <property type="match status" value="2"/>
</dbReference>
<protein>
    <recommendedName>
        <fullName evidence="2">S1 motif domain-containing protein</fullName>
    </recommendedName>
</protein>
<dbReference type="Gene3D" id="2.40.50.140">
    <property type="entry name" value="Nucleic acid-binding proteins"/>
    <property type="match status" value="2"/>
</dbReference>
<organism evidence="3 4">
    <name type="scientific">Prorocentrum cordatum</name>
    <dbReference type="NCBI Taxonomy" id="2364126"/>
    <lineage>
        <taxon>Eukaryota</taxon>
        <taxon>Sar</taxon>
        <taxon>Alveolata</taxon>
        <taxon>Dinophyceae</taxon>
        <taxon>Prorocentrales</taxon>
        <taxon>Prorocentraceae</taxon>
        <taxon>Prorocentrum</taxon>
    </lineage>
</organism>
<feature type="region of interest" description="Disordered" evidence="1">
    <location>
        <begin position="1"/>
        <end position="23"/>
    </location>
</feature>
<feature type="domain" description="S1 motif" evidence="2">
    <location>
        <begin position="226"/>
        <end position="299"/>
    </location>
</feature>
<reference evidence="3" key="1">
    <citation type="submission" date="2023-10" db="EMBL/GenBank/DDBJ databases">
        <authorList>
            <person name="Chen Y."/>
            <person name="Shah S."/>
            <person name="Dougan E. K."/>
            <person name="Thang M."/>
            <person name="Chan C."/>
        </authorList>
    </citation>
    <scope>NUCLEOTIDE SEQUENCE [LARGE SCALE GENOMIC DNA]</scope>
</reference>
<dbReference type="Pfam" id="PF00575">
    <property type="entry name" value="S1"/>
    <property type="match status" value="2"/>
</dbReference>
<feature type="domain" description="S1 motif" evidence="2">
    <location>
        <begin position="133"/>
        <end position="201"/>
    </location>
</feature>
<dbReference type="InterPro" id="IPR012340">
    <property type="entry name" value="NA-bd_OB-fold"/>
</dbReference>
<dbReference type="EMBL" id="CAUYUJ010019653">
    <property type="protein sequence ID" value="CAK0892708.1"/>
    <property type="molecule type" value="Genomic_DNA"/>
</dbReference>
<accession>A0ABN9X0D3</accession>
<comment type="caution">
    <text evidence="3">The sequence shown here is derived from an EMBL/GenBank/DDBJ whole genome shotgun (WGS) entry which is preliminary data.</text>
</comment>
<dbReference type="PANTHER" id="PTHR10724:SF10">
    <property type="entry name" value="S1 RNA-BINDING DOMAIN-CONTAINING PROTEIN 1"/>
    <property type="match status" value="1"/>
</dbReference>
<sequence>GAGGFTKDYKAGDDCRARNPDDERWYPGTVAEALGENIFRVKWDDPDGGEETLDVHAENMKKVNVERDYKRGDQVLGRFPQDGMIYPGTVTKADKDGAFTVKWADPDGGREESDVSPKDRKVPPIPFDSLEVGQEYQGTVRRARDFGAFVDIGAEGDGSVHISSISTERIDDIYSVLEEDQEVRVWISGLRDDGKFGLTMIEGKTDSDQGRRVQSDVTPFEGVSPDEWFEGEVVSTPSFGAFIVLTAEDGTEAQGLCHVSRITDDFVDNISDYVSVSQTVKVRVQSVDLDANKMSLSMREDSGHEGGQWLWWRRVYFPGARRPQRLRVHQPRRVAHRHGGQVRIVRGFREREGARRRLGGRPGAHHADQGRLRGARGGRARGRPGGESQGGRRRRWCGQDGTLDEAGGRRMKRRELERFCSEAVDMDKSRPRTCCCARWGEPPGGARPPGAGLRDWRAGCGKGRS</sequence>
<feature type="compositionally biased region" description="Basic residues" evidence="1">
    <location>
        <begin position="373"/>
        <end position="382"/>
    </location>
</feature>
<dbReference type="InterPro" id="IPR002999">
    <property type="entry name" value="Tudor"/>
</dbReference>
<feature type="compositionally biased region" description="Basic and acidic residues" evidence="1">
    <location>
        <begin position="7"/>
        <end position="23"/>
    </location>
</feature>
<dbReference type="Proteomes" id="UP001189429">
    <property type="component" value="Unassembled WGS sequence"/>
</dbReference>
<evidence type="ECO:0000259" key="2">
    <source>
        <dbReference type="PROSITE" id="PS50126"/>
    </source>
</evidence>
<dbReference type="SMART" id="SM00333">
    <property type="entry name" value="TUDOR"/>
    <property type="match status" value="2"/>
</dbReference>
<dbReference type="SUPFAM" id="SSF50249">
    <property type="entry name" value="Nucleic acid-binding proteins"/>
    <property type="match status" value="2"/>
</dbReference>
<feature type="region of interest" description="Disordered" evidence="1">
    <location>
        <begin position="349"/>
        <end position="411"/>
    </location>
</feature>
<name>A0ABN9X0D3_9DINO</name>
<dbReference type="Gene3D" id="2.30.30.140">
    <property type="match status" value="2"/>
</dbReference>
<dbReference type="CDD" id="cd04508">
    <property type="entry name" value="Tudor_SF"/>
    <property type="match status" value="1"/>
</dbReference>
<gene>
    <name evidence="3" type="ORF">PCOR1329_LOCUS72297</name>
</gene>
<evidence type="ECO:0000313" key="3">
    <source>
        <dbReference type="EMBL" id="CAK0892708.1"/>
    </source>
</evidence>
<feature type="region of interest" description="Disordered" evidence="1">
    <location>
        <begin position="440"/>
        <end position="465"/>
    </location>
</feature>
<feature type="region of interest" description="Disordered" evidence="1">
    <location>
        <begin position="104"/>
        <end position="126"/>
    </location>
</feature>
<evidence type="ECO:0000313" key="4">
    <source>
        <dbReference type="Proteomes" id="UP001189429"/>
    </source>
</evidence>
<keyword evidence="4" id="KW-1185">Reference proteome</keyword>
<feature type="non-terminal residue" evidence="3">
    <location>
        <position position="1"/>
    </location>
</feature>
<proteinExistence type="predicted"/>
<feature type="compositionally biased region" description="Basic and acidic residues" evidence="1">
    <location>
        <begin position="104"/>
        <end position="122"/>
    </location>
</feature>
<evidence type="ECO:0000256" key="1">
    <source>
        <dbReference type="SAM" id="MobiDB-lite"/>
    </source>
</evidence>